<evidence type="ECO:0000313" key="3">
    <source>
        <dbReference type="Proteomes" id="UP000789405"/>
    </source>
</evidence>
<gene>
    <name evidence="2" type="ORF">DERYTH_LOCUS18258</name>
</gene>
<feature type="coiled-coil region" evidence="1">
    <location>
        <begin position="17"/>
        <end position="54"/>
    </location>
</feature>
<keyword evidence="1" id="KW-0175">Coiled coil</keyword>
<keyword evidence="3" id="KW-1185">Reference proteome</keyword>
<evidence type="ECO:0000313" key="2">
    <source>
        <dbReference type="EMBL" id="CAG8766150.1"/>
    </source>
</evidence>
<name>A0A9N9NUT6_9GLOM</name>
<organism evidence="2 3">
    <name type="scientific">Dentiscutata erythropus</name>
    <dbReference type="NCBI Taxonomy" id="1348616"/>
    <lineage>
        <taxon>Eukaryota</taxon>
        <taxon>Fungi</taxon>
        <taxon>Fungi incertae sedis</taxon>
        <taxon>Mucoromycota</taxon>
        <taxon>Glomeromycotina</taxon>
        <taxon>Glomeromycetes</taxon>
        <taxon>Diversisporales</taxon>
        <taxon>Gigasporaceae</taxon>
        <taxon>Dentiscutata</taxon>
    </lineage>
</organism>
<dbReference type="AlphaFoldDB" id="A0A9N9NUT6"/>
<sequence>MANASDKDLRCQIYEKLKEIRAVIEKERKNISLLKRHAATQEKYQEKKQRQLEEEDQAVIYSLDFSIEFVENILPTCSSQPYFSTNEVALSLDCINTQQIQLSNTAFVEDFSNLPSTNSLYLSEVYNSRDTLSDTE</sequence>
<protein>
    <submittedName>
        <fullName evidence="2">9849_t:CDS:1</fullName>
    </submittedName>
</protein>
<dbReference type="Proteomes" id="UP000789405">
    <property type="component" value="Unassembled WGS sequence"/>
</dbReference>
<evidence type="ECO:0000256" key="1">
    <source>
        <dbReference type="SAM" id="Coils"/>
    </source>
</evidence>
<accession>A0A9N9NUT6</accession>
<reference evidence="2" key="1">
    <citation type="submission" date="2021-06" db="EMBL/GenBank/DDBJ databases">
        <authorList>
            <person name="Kallberg Y."/>
            <person name="Tangrot J."/>
            <person name="Rosling A."/>
        </authorList>
    </citation>
    <scope>NUCLEOTIDE SEQUENCE</scope>
    <source>
        <strain evidence="2">MA453B</strain>
    </source>
</reference>
<dbReference type="EMBL" id="CAJVPY010018261">
    <property type="protein sequence ID" value="CAG8766150.1"/>
    <property type="molecule type" value="Genomic_DNA"/>
</dbReference>
<comment type="caution">
    <text evidence="2">The sequence shown here is derived from an EMBL/GenBank/DDBJ whole genome shotgun (WGS) entry which is preliminary data.</text>
</comment>
<proteinExistence type="predicted"/>